<gene>
    <name evidence="3" type="ORF">LNINA_LOCUS11016</name>
</gene>
<keyword evidence="2" id="KW-0732">Signal</keyword>
<protein>
    <submittedName>
        <fullName evidence="3">Uncharacterized protein</fullName>
    </submittedName>
</protein>
<comment type="caution">
    <text evidence="3">The sequence shown here is derived from an EMBL/GenBank/DDBJ whole genome shotgun (WGS) entry which is preliminary data.</text>
</comment>
<feature type="chain" id="PRO_5043348272" evidence="2">
    <location>
        <begin position="22"/>
        <end position="225"/>
    </location>
</feature>
<accession>A0AAV1JSV7</accession>
<feature type="region of interest" description="Disordered" evidence="1">
    <location>
        <begin position="38"/>
        <end position="74"/>
    </location>
</feature>
<evidence type="ECO:0000256" key="2">
    <source>
        <dbReference type="SAM" id="SignalP"/>
    </source>
</evidence>
<feature type="signal peptide" evidence="2">
    <location>
        <begin position="1"/>
        <end position="21"/>
    </location>
</feature>
<name>A0AAV1JSV7_9NEOP</name>
<proteinExistence type="predicted"/>
<organism evidence="3 4">
    <name type="scientific">Leptosia nina</name>
    <dbReference type="NCBI Taxonomy" id="320188"/>
    <lineage>
        <taxon>Eukaryota</taxon>
        <taxon>Metazoa</taxon>
        <taxon>Ecdysozoa</taxon>
        <taxon>Arthropoda</taxon>
        <taxon>Hexapoda</taxon>
        <taxon>Insecta</taxon>
        <taxon>Pterygota</taxon>
        <taxon>Neoptera</taxon>
        <taxon>Endopterygota</taxon>
        <taxon>Lepidoptera</taxon>
        <taxon>Glossata</taxon>
        <taxon>Ditrysia</taxon>
        <taxon>Papilionoidea</taxon>
        <taxon>Pieridae</taxon>
        <taxon>Pierinae</taxon>
        <taxon>Leptosia</taxon>
    </lineage>
</organism>
<sequence>MKRYPLIALFILHLVYTMCRAQGVSHIRVTTPLQSYAHGVDHPTPQIQRRSFHQGSSRPPTRNLRAPQATQGQFGYPRHKPRIPFYADEATRNTSPWKQTIFSAEKIPLLPQSPYKVDSADPESLWPIGLFIPPARLEIHRRSNQHEFSNPGSNKDIVGNFLDPYLLEGSNAVAAVIKAKRHGELYFHDIPHIQSLLDNQELRIENHLKPHRLGSIRHSWPFYRF</sequence>
<evidence type="ECO:0000256" key="1">
    <source>
        <dbReference type="SAM" id="MobiDB-lite"/>
    </source>
</evidence>
<feature type="compositionally biased region" description="Polar residues" evidence="1">
    <location>
        <begin position="45"/>
        <end position="60"/>
    </location>
</feature>
<dbReference type="AlphaFoldDB" id="A0AAV1JSV7"/>
<dbReference type="Proteomes" id="UP001497472">
    <property type="component" value="Unassembled WGS sequence"/>
</dbReference>
<reference evidence="3 4" key="1">
    <citation type="submission" date="2023-11" db="EMBL/GenBank/DDBJ databases">
        <authorList>
            <person name="Okamura Y."/>
        </authorList>
    </citation>
    <scope>NUCLEOTIDE SEQUENCE [LARGE SCALE GENOMIC DNA]</scope>
</reference>
<evidence type="ECO:0000313" key="4">
    <source>
        <dbReference type="Proteomes" id="UP001497472"/>
    </source>
</evidence>
<evidence type="ECO:0000313" key="3">
    <source>
        <dbReference type="EMBL" id="CAK1551921.1"/>
    </source>
</evidence>
<keyword evidence="4" id="KW-1185">Reference proteome</keyword>
<dbReference type="EMBL" id="CAVLEF010000132">
    <property type="protein sequence ID" value="CAK1551921.1"/>
    <property type="molecule type" value="Genomic_DNA"/>
</dbReference>